<reference evidence="1 2" key="1">
    <citation type="journal article" date="2022" name="Genome Biol. Evol.">
        <title>The Spruce Budworm Genome: Reconstructing the Evolutionary History of Antifreeze Proteins.</title>
        <authorList>
            <person name="Beliveau C."/>
            <person name="Gagne P."/>
            <person name="Picq S."/>
            <person name="Vernygora O."/>
            <person name="Keeling C.I."/>
            <person name="Pinkney K."/>
            <person name="Doucet D."/>
            <person name="Wen F."/>
            <person name="Johnston J.S."/>
            <person name="Maaroufi H."/>
            <person name="Boyle B."/>
            <person name="Laroche J."/>
            <person name="Dewar K."/>
            <person name="Juretic N."/>
            <person name="Blackburn G."/>
            <person name="Nisole A."/>
            <person name="Brunet B."/>
            <person name="Brandao M."/>
            <person name="Lumley L."/>
            <person name="Duan J."/>
            <person name="Quan G."/>
            <person name="Lucarotti C.J."/>
            <person name="Roe A.D."/>
            <person name="Sperling F.A.H."/>
            <person name="Levesque R.C."/>
            <person name="Cusson M."/>
        </authorList>
    </citation>
    <scope>NUCLEOTIDE SEQUENCE [LARGE SCALE GENOMIC DNA]</scope>
    <source>
        <strain evidence="1">Glfc:IPQL:Cfum</strain>
    </source>
</reference>
<comment type="caution">
    <text evidence="1">The sequence shown here is derived from an EMBL/GenBank/DDBJ whole genome shotgun (WGS) entry which is preliminary data.</text>
</comment>
<organism evidence="1 2">
    <name type="scientific">Choristoneura fumiferana</name>
    <name type="common">Spruce budworm moth</name>
    <name type="synonym">Archips fumiferana</name>
    <dbReference type="NCBI Taxonomy" id="7141"/>
    <lineage>
        <taxon>Eukaryota</taxon>
        <taxon>Metazoa</taxon>
        <taxon>Ecdysozoa</taxon>
        <taxon>Arthropoda</taxon>
        <taxon>Hexapoda</taxon>
        <taxon>Insecta</taxon>
        <taxon>Pterygota</taxon>
        <taxon>Neoptera</taxon>
        <taxon>Endopterygota</taxon>
        <taxon>Lepidoptera</taxon>
        <taxon>Glossata</taxon>
        <taxon>Ditrysia</taxon>
        <taxon>Tortricoidea</taxon>
        <taxon>Tortricidae</taxon>
        <taxon>Tortricinae</taxon>
        <taxon>Choristoneura</taxon>
    </lineage>
</organism>
<keyword evidence="2" id="KW-1185">Reference proteome</keyword>
<accession>A0ACC0K9M9</accession>
<evidence type="ECO:0000313" key="2">
    <source>
        <dbReference type="Proteomes" id="UP001064048"/>
    </source>
</evidence>
<gene>
    <name evidence="1" type="ORF">MSG28_013837</name>
</gene>
<protein>
    <submittedName>
        <fullName evidence="1">Uncharacterized protein</fullName>
    </submittedName>
</protein>
<sequence length="1186" mass="131944">MEMDMIKTKAEVEIEPKKKGHTYIQWIVAIIANSPVLTYGLQAGWISPTTKTLQSQSSPLGAPLSDYTMGVVASLMPISALLSVPVFTYVAERYGRKKAILLISVPHFISWLLKLISPSSITLIIARICCGIAAGGCFNAIPMYTKEISQDDIRGLLGSLLIFFHNLGIFLMYVIGAYLDYYTVLYVVVGLPVLSFLLMLKCPESPGFLVKIGKYDEGVKLISSLRGLEADDKCIQNEVDAMRKEDEYYKTLPSFSLIVILRDRAWRKAFVLVVLLVGVQTFSGNFAVIRAKLMCIAMAQSWVMTFIQLAAFAPITSAFGMHTMFFFFAGVNLFGLFVLPNELELIVVSYSKNVTMGLLSDPEYRSVKWVRVLKRIHRPLCFLCYFGALVWFVMLGNKEFNNETYFSENALLPGLVTTEFNGESAASKFYEELLDEIQTKYMDSEEMPVPWLVAKMSQLNLEVYTHNFTLDYPMGQGQHEQLGMQAWLEAYHGIRRDSETFYTTLGGFWEPGMPALDIGSWASLGSLGKHLHKKCLNPGKLTGRSGSIQAAINLEFHTPKIKYIEVKVEGLNGQLPNLDLGNLVHKLCVKDALDPAGAPPKVNALTSANFYRLGIALESILRSLNNLALSLWVTTQQENEDDKPTKPKPKSDSDKPGEQESKEAETREETGMRRRKNSNEVLGDKEVIETDKKVKKTHKRKNSDVPADKGLKEESSMSIVNVGANYLLVHFLGYAVMNSPVFLSQFGSKNEGQGSEVPVYYGLVAISLILTFLTPFLPGLLRSGRMTYEELSLVNILLLVELATVCLSVGMHNYPLGLAIAVFYTPLALIIGVVIKGRGTKSRAAFPEDGAWGAAGRGRDAAVQAVMFAVSDSLQIVLTYFYEMDYRICIVIGKINLYLYKAYCDTARILQVCWIRMSLSITFSWPSFTVNLFKSENTTLHRPMTGTEAALFGSLSSIGAMVGVPIAAGISCAVFVVIPVYISEICQPSIRGTMASFMIVSYCLGMLWSYLIGGFLDYNPMCYACLSIAVAGLAMAVFLRESPVFLMRKGREEEAADSIAFYRSTRRDSKTVIQMHWGPPIMTVIIIYSFCFIYTLGAGAVPFVLAAELFVPEISSMMSMLIYELAWFCTFVVLFAFAPLVNLLGLGTLFYIFSVVCFFTTVYTYYKLPETKGLTIDAIQKLFLKK</sequence>
<proteinExistence type="predicted"/>
<name>A0ACC0K9M9_CHOFU</name>
<dbReference type="EMBL" id="CM046124">
    <property type="protein sequence ID" value="KAI8432938.1"/>
    <property type="molecule type" value="Genomic_DNA"/>
</dbReference>
<dbReference type="Proteomes" id="UP001064048">
    <property type="component" value="Chromosome 24"/>
</dbReference>
<evidence type="ECO:0000313" key="1">
    <source>
        <dbReference type="EMBL" id="KAI8432938.1"/>
    </source>
</evidence>